<keyword evidence="6" id="KW-1133">Transmembrane helix</keyword>
<dbReference type="GO" id="GO:0042981">
    <property type="term" value="P:regulation of apoptotic process"/>
    <property type="evidence" value="ECO:0007669"/>
    <property type="project" value="InterPro"/>
</dbReference>
<evidence type="ECO:0000256" key="4">
    <source>
        <dbReference type="ARBA" id="ARBA00023136"/>
    </source>
</evidence>
<dbReference type="GeneID" id="114853980"/>
<dbReference type="GO" id="GO:0097192">
    <property type="term" value="P:extrinsic apoptotic signaling pathway in absence of ligand"/>
    <property type="evidence" value="ECO:0007669"/>
    <property type="project" value="TreeGrafter"/>
</dbReference>
<dbReference type="InterPro" id="IPR026298">
    <property type="entry name" value="Bcl-2_fam"/>
</dbReference>
<dbReference type="GO" id="GO:0051400">
    <property type="term" value="F:BH domain binding"/>
    <property type="evidence" value="ECO:0007669"/>
    <property type="project" value="TreeGrafter"/>
</dbReference>
<dbReference type="CDD" id="cd06845">
    <property type="entry name" value="Bcl-2_like"/>
    <property type="match status" value="1"/>
</dbReference>
<dbReference type="PRINTS" id="PR01862">
    <property type="entry name" value="BCL2FAMILY"/>
</dbReference>
<protein>
    <submittedName>
        <fullName evidence="9 10">Apoptosis regulator Bcl-2-like</fullName>
    </submittedName>
</protein>
<evidence type="ECO:0000259" key="7">
    <source>
        <dbReference type="PROSITE" id="PS50063"/>
    </source>
</evidence>
<evidence type="ECO:0000256" key="6">
    <source>
        <dbReference type="SAM" id="Phobius"/>
    </source>
</evidence>
<keyword evidence="8" id="KW-1185">Reference proteome</keyword>
<dbReference type="PROSITE" id="PS01258">
    <property type="entry name" value="BH2"/>
    <property type="match status" value="1"/>
</dbReference>
<feature type="short sequence motif" description="BH4" evidence="5">
    <location>
        <begin position="6"/>
        <end position="25"/>
    </location>
</feature>
<evidence type="ECO:0000313" key="8">
    <source>
        <dbReference type="Proteomes" id="UP000515150"/>
    </source>
</evidence>
<dbReference type="Pfam" id="PF00452">
    <property type="entry name" value="Bcl-2"/>
    <property type="match status" value="1"/>
</dbReference>
<comment type="similarity">
    <text evidence="2">Belongs to the Bcl-2 family.</text>
</comment>
<keyword evidence="4 6" id="KW-0472">Membrane</keyword>
<keyword evidence="3 5" id="KW-0053">Apoptosis</keyword>
<dbReference type="PROSITE" id="PS50062">
    <property type="entry name" value="BCL2_FAMILY"/>
    <property type="match status" value="1"/>
</dbReference>
<dbReference type="Gene3D" id="1.10.437.10">
    <property type="entry name" value="Blc2-like"/>
    <property type="match status" value="1"/>
</dbReference>
<dbReference type="InterPro" id="IPR046371">
    <property type="entry name" value="Bcl-2_BH1-3"/>
</dbReference>
<dbReference type="InterPro" id="IPR003093">
    <property type="entry name" value="Bcl2_BH4"/>
</dbReference>
<dbReference type="KEGG" id="bspl:114853980"/>
<dbReference type="PANTHER" id="PTHR11256">
    <property type="entry name" value="BCL-2 RELATED"/>
    <property type="match status" value="1"/>
</dbReference>
<feature type="transmembrane region" description="Helical" evidence="6">
    <location>
        <begin position="194"/>
        <end position="212"/>
    </location>
</feature>
<organism evidence="8 9">
    <name type="scientific">Betta splendens</name>
    <name type="common">Siamese fighting fish</name>
    <dbReference type="NCBI Taxonomy" id="158456"/>
    <lineage>
        <taxon>Eukaryota</taxon>
        <taxon>Metazoa</taxon>
        <taxon>Chordata</taxon>
        <taxon>Craniata</taxon>
        <taxon>Vertebrata</taxon>
        <taxon>Euteleostomi</taxon>
        <taxon>Actinopterygii</taxon>
        <taxon>Neopterygii</taxon>
        <taxon>Teleostei</taxon>
        <taxon>Neoteleostei</taxon>
        <taxon>Acanthomorphata</taxon>
        <taxon>Anabantaria</taxon>
        <taxon>Anabantiformes</taxon>
        <taxon>Anabantoidei</taxon>
        <taxon>Osphronemidae</taxon>
        <taxon>Betta</taxon>
    </lineage>
</organism>
<evidence type="ECO:0000256" key="2">
    <source>
        <dbReference type="ARBA" id="ARBA00009458"/>
    </source>
</evidence>
<comment type="subcellular location">
    <subcellularLocation>
        <location evidence="1">Membrane</location>
    </subcellularLocation>
</comment>
<dbReference type="RefSeq" id="XP_055363687.1">
    <property type="nucleotide sequence ID" value="XM_055507712.1"/>
</dbReference>
<name>A0A8M1HDT5_BETSP</name>
<accession>A0A8M1HDT5</accession>
<dbReference type="GO" id="GO:0001836">
    <property type="term" value="P:release of cytochrome c from mitochondria"/>
    <property type="evidence" value="ECO:0007669"/>
    <property type="project" value="TreeGrafter"/>
</dbReference>
<sequence>MAAYSRRDMVEDYLRYKLLSQGLEWRSRPTAFTPSSAWRPEQARTSRGGAPTDHAHIEAWVAPPPVQVALRFAGDTLARRHGNSLVAQALLLLQCGDRSSAGRRRNLSRVREELFRDGVNWGRIVAMMELGGALSVEVARVGRLGQVDDIATWLEESLDTLQLQGWIEDNGGWDAFVELYGDSRPQGSFWTVRMMFGLAILGVAGITLGALFSQK</sequence>
<dbReference type="RefSeq" id="XP_040926628.1">
    <property type="nucleotide sequence ID" value="XM_041070694.2"/>
</dbReference>
<dbReference type="AlphaFoldDB" id="A0A8M1HDT5"/>
<evidence type="ECO:0000256" key="3">
    <source>
        <dbReference type="ARBA" id="ARBA00022703"/>
    </source>
</evidence>
<dbReference type="InterPro" id="IPR002475">
    <property type="entry name" value="Bcl2-like"/>
</dbReference>
<dbReference type="InterPro" id="IPR036834">
    <property type="entry name" value="Bcl-2-like_sf"/>
</dbReference>
<dbReference type="GO" id="GO:0005741">
    <property type="term" value="C:mitochondrial outer membrane"/>
    <property type="evidence" value="ECO:0007669"/>
    <property type="project" value="TreeGrafter"/>
</dbReference>
<evidence type="ECO:0000313" key="9">
    <source>
        <dbReference type="RefSeq" id="XP_040926628.1"/>
    </source>
</evidence>
<evidence type="ECO:0000256" key="5">
    <source>
        <dbReference type="PROSITE-ProRule" id="PRU00025"/>
    </source>
</evidence>
<dbReference type="SUPFAM" id="SSF56854">
    <property type="entry name" value="Bcl-2 inhibitors of programmed cell death"/>
    <property type="match status" value="1"/>
</dbReference>
<proteinExistence type="inferred from homology"/>
<dbReference type="PANTHER" id="PTHR11256:SF11">
    <property type="entry name" value="APOPTOSIS REGULATOR BCL-2"/>
    <property type="match status" value="1"/>
</dbReference>
<evidence type="ECO:0000313" key="10">
    <source>
        <dbReference type="RefSeq" id="XP_055363687.1"/>
    </source>
</evidence>
<dbReference type="GO" id="GO:0008630">
    <property type="term" value="P:intrinsic apoptotic signaling pathway in response to DNA damage"/>
    <property type="evidence" value="ECO:0007669"/>
    <property type="project" value="TreeGrafter"/>
</dbReference>
<dbReference type="Proteomes" id="UP000515150">
    <property type="component" value="Chromosome 4"/>
</dbReference>
<dbReference type="OrthoDB" id="6021377at2759"/>
<keyword evidence="6" id="KW-0812">Transmembrane</keyword>
<feature type="domain" description="Apoptosis regulator Bcl-2 family BH4" evidence="7">
    <location>
        <begin position="6"/>
        <end position="25"/>
    </location>
</feature>
<dbReference type="PROSITE" id="PS50063">
    <property type="entry name" value="BH4_2"/>
    <property type="match status" value="1"/>
</dbReference>
<dbReference type="SMART" id="SM00337">
    <property type="entry name" value="BCL"/>
    <property type="match status" value="1"/>
</dbReference>
<dbReference type="InterPro" id="IPR020726">
    <property type="entry name" value="Bcl2_BH2_motif_CS"/>
</dbReference>
<reference evidence="9 10" key="1">
    <citation type="submission" date="2025-04" db="UniProtKB">
        <authorList>
            <consortium name="RefSeq"/>
        </authorList>
    </citation>
    <scope>IDENTIFICATION</scope>
</reference>
<evidence type="ECO:0000256" key="1">
    <source>
        <dbReference type="ARBA" id="ARBA00004370"/>
    </source>
</evidence>
<gene>
    <name evidence="9 10" type="primary">LOC114853980</name>
</gene>